<feature type="chain" id="PRO_5002244526" description="Mid2 domain-containing protein" evidence="3">
    <location>
        <begin position="23"/>
        <end position="268"/>
    </location>
</feature>
<evidence type="ECO:0008006" key="6">
    <source>
        <dbReference type="Google" id="ProtNLM"/>
    </source>
</evidence>
<evidence type="ECO:0000256" key="1">
    <source>
        <dbReference type="SAM" id="MobiDB-lite"/>
    </source>
</evidence>
<organism evidence="4 5">
    <name type="scientific">Rhinocladiella mackenziei CBS 650.93</name>
    <dbReference type="NCBI Taxonomy" id="1442369"/>
    <lineage>
        <taxon>Eukaryota</taxon>
        <taxon>Fungi</taxon>
        <taxon>Dikarya</taxon>
        <taxon>Ascomycota</taxon>
        <taxon>Pezizomycotina</taxon>
        <taxon>Eurotiomycetes</taxon>
        <taxon>Chaetothyriomycetidae</taxon>
        <taxon>Chaetothyriales</taxon>
        <taxon>Herpotrichiellaceae</taxon>
        <taxon>Rhinocladiella</taxon>
    </lineage>
</organism>
<name>A0A0D2J1R9_9EURO</name>
<keyword evidence="2" id="KW-0472">Membrane</keyword>
<evidence type="ECO:0000256" key="3">
    <source>
        <dbReference type="SAM" id="SignalP"/>
    </source>
</evidence>
<accession>A0A0D2J1R9</accession>
<dbReference type="RefSeq" id="XP_013276772.1">
    <property type="nucleotide sequence ID" value="XM_013421318.1"/>
</dbReference>
<dbReference type="GeneID" id="25288788"/>
<keyword evidence="5" id="KW-1185">Reference proteome</keyword>
<dbReference type="AlphaFoldDB" id="A0A0D2J1R9"/>
<dbReference type="Proteomes" id="UP000053617">
    <property type="component" value="Unassembled WGS sequence"/>
</dbReference>
<protein>
    <recommendedName>
        <fullName evidence="6">Mid2 domain-containing protein</fullName>
    </recommendedName>
</protein>
<dbReference type="EMBL" id="KN847475">
    <property type="protein sequence ID" value="KIX09636.1"/>
    <property type="molecule type" value="Genomic_DNA"/>
</dbReference>
<feature type="compositionally biased region" description="Basic and acidic residues" evidence="1">
    <location>
        <begin position="172"/>
        <end position="183"/>
    </location>
</feature>
<feature type="signal peptide" evidence="3">
    <location>
        <begin position="1"/>
        <end position="22"/>
    </location>
</feature>
<evidence type="ECO:0000256" key="2">
    <source>
        <dbReference type="SAM" id="Phobius"/>
    </source>
</evidence>
<dbReference type="OrthoDB" id="4157427at2759"/>
<sequence>MKLLNLINVVSWCALNARIAHALSNVTFYSDDQCTEVISEKNGPDDGTCTPFPTIALSFLSFRVTSLDQTCAVTVYGTDPPFCSSDLKFIAPFSDCMTNTTVNQFSVDCQDYSVATASAPAIAPTATAAPSTDEGLSTGAKAGIGIGAAVGGLVFIALLVFFVMRNNKRKKREMEAGRVEADSKPAVPPYSTELPPDEKKVPVELPPQAMIPVEAPGDRHWPPPQELEGDRTVQSEMEGSLPTSKEDVKQDVKAENDYDVKKTPNADP</sequence>
<proteinExistence type="predicted"/>
<feature type="compositionally biased region" description="Polar residues" evidence="1">
    <location>
        <begin position="234"/>
        <end position="243"/>
    </location>
</feature>
<gene>
    <name evidence="4" type="ORF">Z518_00717</name>
</gene>
<dbReference type="HOGENOM" id="CLU_074855_0_0_1"/>
<feature type="region of interest" description="Disordered" evidence="1">
    <location>
        <begin position="172"/>
        <end position="268"/>
    </location>
</feature>
<feature type="compositionally biased region" description="Basic and acidic residues" evidence="1">
    <location>
        <begin position="244"/>
        <end position="268"/>
    </location>
</feature>
<evidence type="ECO:0000313" key="5">
    <source>
        <dbReference type="Proteomes" id="UP000053617"/>
    </source>
</evidence>
<evidence type="ECO:0000313" key="4">
    <source>
        <dbReference type="EMBL" id="KIX09636.1"/>
    </source>
</evidence>
<feature type="transmembrane region" description="Helical" evidence="2">
    <location>
        <begin position="142"/>
        <end position="164"/>
    </location>
</feature>
<reference evidence="4 5" key="1">
    <citation type="submission" date="2015-01" db="EMBL/GenBank/DDBJ databases">
        <title>The Genome Sequence of Rhinocladiella mackenzie CBS 650.93.</title>
        <authorList>
            <consortium name="The Broad Institute Genomics Platform"/>
            <person name="Cuomo C."/>
            <person name="de Hoog S."/>
            <person name="Gorbushina A."/>
            <person name="Stielow B."/>
            <person name="Teixiera M."/>
            <person name="Abouelleil A."/>
            <person name="Chapman S.B."/>
            <person name="Priest M."/>
            <person name="Young S.K."/>
            <person name="Wortman J."/>
            <person name="Nusbaum C."/>
            <person name="Birren B."/>
        </authorList>
    </citation>
    <scope>NUCLEOTIDE SEQUENCE [LARGE SCALE GENOMIC DNA]</scope>
    <source>
        <strain evidence="4 5">CBS 650.93</strain>
    </source>
</reference>
<keyword evidence="3" id="KW-0732">Signal</keyword>
<dbReference type="VEuPathDB" id="FungiDB:Z518_00717"/>
<dbReference type="STRING" id="1442369.A0A0D2J1R9"/>
<keyword evidence="2" id="KW-1133">Transmembrane helix</keyword>
<keyword evidence="2" id="KW-0812">Transmembrane</keyword>